<name>A0A0N1HB99_9EURO</name>
<feature type="transmembrane region" description="Helical" evidence="7">
    <location>
        <begin position="47"/>
        <end position="64"/>
    </location>
</feature>
<dbReference type="VEuPathDB" id="FungiDB:AB675_870"/>
<dbReference type="AlphaFoldDB" id="A0A0N1HB99"/>
<organism evidence="8 9">
    <name type="scientific">Cyphellophora attinorum</name>
    <dbReference type="NCBI Taxonomy" id="1664694"/>
    <lineage>
        <taxon>Eukaryota</taxon>
        <taxon>Fungi</taxon>
        <taxon>Dikarya</taxon>
        <taxon>Ascomycota</taxon>
        <taxon>Pezizomycotina</taxon>
        <taxon>Eurotiomycetes</taxon>
        <taxon>Chaetothyriomycetidae</taxon>
        <taxon>Chaetothyriales</taxon>
        <taxon>Cyphellophoraceae</taxon>
        <taxon>Cyphellophora</taxon>
    </lineage>
</organism>
<feature type="transmembrane region" description="Helical" evidence="7">
    <location>
        <begin position="395"/>
        <end position="419"/>
    </location>
</feature>
<evidence type="ECO:0000256" key="4">
    <source>
        <dbReference type="ARBA" id="ARBA00022989"/>
    </source>
</evidence>
<feature type="region of interest" description="Disordered" evidence="6">
    <location>
        <begin position="522"/>
        <end position="572"/>
    </location>
</feature>
<proteinExistence type="inferred from homology"/>
<feature type="transmembrane region" description="Helical" evidence="7">
    <location>
        <begin position="241"/>
        <end position="259"/>
    </location>
</feature>
<evidence type="ECO:0000313" key="9">
    <source>
        <dbReference type="Proteomes" id="UP000038010"/>
    </source>
</evidence>
<protein>
    <submittedName>
        <fullName evidence="8">Uridine permease</fullName>
    </submittedName>
</protein>
<dbReference type="InterPro" id="IPR001248">
    <property type="entry name" value="Pur-cyt_permease"/>
</dbReference>
<feature type="transmembrane region" description="Helical" evidence="7">
    <location>
        <begin position="102"/>
        <end position="122"/>
    </location>
</feature>
<reference evidence="8 9" key="1">
    <citation type="submission" date="2015-06" db="EMBL/GenBank/DDBJ databases">
        <title>Draft genome of the ant-associated black yeast Phialophora attae CBS 131958.</title>
        <authorList>
            <person name="Moreno L.F."/>
            <person name="Stielow B.J."/>
            <person name="de Hoog S."/>
            <person name="Vicente V.A."/>
            <person name="Weiss V.A."/>
            <person name="de Vries M."/>
            <person name="Cruz L.M."/>
            <person name="Souza E.M."/>
        </authorList>
    </citation>
    <scope>NUCLEOTIDE SEQUENCE [LARGE SCALE GENOMIC DNA]</scope>
    <source>
        <strain evidence="8 9">CBS 131958</strain>
    </source>
</reference>
<keyword evidence="9" id="KW-1185">Reference proteome</keyword>
<keyword evidence="5 7" id="KW-0472">Membrane</keyword>
<feature type="transmembrane region" description="Helical" evidence="7">
    <location>
        <begin position="371"/>
        <end position="389"/>
    </location>
</feature>
<dbReference type="Proteomes" id="UP000038010">
    <property type="component" value="Unassembled WGS sequence"/>
</dbReference>
<dbReference type="RefSeq" id="XP_018005385.1">
    <property type="nucleotide sequence ID" value="XM_018149179.1"/>
</dbReference>
<dbReference type="FunFam" id="1.10.4160.10:FF:000001">
    <property type="entry name" value="Uracil permease, putative"/>
    <property type="match status" value="1"/>
</dbReference>
<evidence type="ECO:0000256" key="7">
    <source>
        <dbReference type="SAM" id="Phobius"/>
    </source>
</evidence>
<dbReference type="PANTHER" id="PTHR30618">
    <property type="entry name" value="NCS1 FAMILY PURINE/PYRIMIDINE TRANSPORTER"/>
    <property type="match status" value="1"/>
</dbReference>
<comment type="similarity">
    <text evidence="2">Belongs to the purine-cytosine permease (2.A.39) family.</text>
</comment>
<feature type="transmembrane region" description="Helical" evidence="7">
    <location>
        <begin position="450"/>
        <end position="470"/>
    </location>
</feature>
<gene>
    <name evidence="8" type="ORF">AB675_870</name>
</gene>
<dbReference type="Gene3D" id="1.10.4160.10">
    <property type="entry name" value="Hydantoin permease"/>
    <property type="match status" value="1"/>
</dbReference>
<sequence>MGFAGGLKRRLAAKTVEGAEVEGRDAWLDNDDIRPLAIKDRTWTQRTYFTFWFSAVATVATWYGGSAAQSTGLNMWEVLGCQIAGWILIATIFVLNGRAGAVYHVGFPINCRAAFGVFGGWWPTFNRAVMATVWNGVNGVQGGQCVYAMLHAIFPGIATLPNIMGKGSALDSGGFIGYVIFYLVICVFLTVPIPKMRILIYIKLVVYLASAVAMLAWCLTLAGGAGPVVSQPSKVHGKEKAWLMVRFLFLAAGSCATFASNASDFQRYAKKPNDVILGNIVGFPLADLTVCLVGNIVASSSVIVLGELEWNPLTYLDRIQSNNYTPGNRAGVFFIAFMFAYSAVFSSVFENSIPAGNDYAALMPKYISIKTGMYLCQVISVLINPWYLLGSASVFINFLASYQVFLSSITGVLMCNYWLIARGYYRIDDLFTARRDGAYYYTKGWNIRAYVAYVLAICPNFAGFLGSMGVSMPLGVRRAYYVAYPLGLIVSFLAFWVCNLIKKPEIMLHGWHEPKNYYRPGEDPEDNRVVEGEEVRDSSSVEGNKRAHGVAEDMEGKEVGGGKGVNVDEKAL</sequence>
<comment type="caution">
    <text evidence="8">The sequence shown here is derived from an EMBL/GenBank/DDBJ whole genome shotgun (WGS) entry which is preliminary data.</text>
</comment>
<keyword evidence="3 7" id="KW-0812">Transmembrane</keyword>
<dbReference type="GeneID" id="28741048"/>
<dbReference type="Pfam" id="PF02133">
    <property type="entry name" value="Transp_cyt_pur"/>
    <property type="match status" value="1"/>
</dbReference>
<feature type="transmembrane region" description="Helical" evidence="7">
    <location>
        <begin position="175"/>
        <end position="193"/>
    </location>
</feature>
<dbReference type="EMBL" id="LFJN01000001">
    <property type="protein sequence ID" value="KPI45422.1"/>
    <property type="molecule type" value="Genomic_DNA"/>
</dbReference>
<comment type="subcellular location">
    <subcellularLocation>
        <location evidence="1">Membrane</location>
        <topology evidence="1">Multi-pass membrane protein</topology>
    </subcellularLocation>
</comment>
<evidence type="ECO:0000256" key="2">
    <source>
        <dbReference type="ARBA" id="ARBA00008974"/>
    </source>
</evidence>
<feature type="transmembrane region" description="Helical" evidence="7">
    <location>
        <begin position="76"/>
        <end position="95"/>
    </location>
</feature>
<dbReference type="OrthoDB" id="2018619at2759"/>
<evidence type="ECO:0000256" key="3">
    <source>
        <dbReference type="ARBA" id="ARBA00022692"/>
    </source>
</evidence>
<feature type="transmembrane region" description="Helical" evidence="7">
    <location>
        <begin position="482"/>
        <end position="501"/>
    </location>
</feature>
<evidence type="ECO:0000256" key="6">
    <source>
        <dbReference type="SAM" id="MobiDB-lite"/>
    </source>
</evidence>
<feature type="transmembrane region" description="Helical" evidence="7">
    <location>
        <begin position="280"/>
        <end position="305"/>
    </location>
</feature>
<accession>A0A0N1HB99</accession>
<evidence type="ECO:0000256" key="1">
    <source>
        <dbReference type="ARBA" id="ARBA00004141"/>
    </source>
</evidence>
<dbReference type="GO" id="GO:0015205">
    <property type="term" value="F:nucleobase transmembrane transporter activity"/>
    <property type="evidence" value="ECO:0007669"/>
    <property type="project" value="TreeGrafter"/>
</dbReference>
<evidence type="ECO:0000256" key="5">
    <source>
        <dbReference type="ARBA" id="ARBA00023136"/>
    </source>
</evidence>
<dbReference type="PANTHER" id="PTHR30618:SF1">
    <property type="entry name" value="URIDINE PERMEASE"/>
    <property type="match status" value="1"/>
</dbReference>
<evidence type="ECO:0000313" key="8">
    <source>
        <dbReference type="EMBL" id="KPI45422.1"/>
    </source>
</evidence>
<dbReference type="GO" id="GO:0005886">
    <property type="term" value="C:plasma membrane"/>
    <property type="evidence" value="ECO:0007669"/>
    <property type="project" value="TreeGrafter"/>
</dbReference>
<feature type="transmembrane region" description="Helical" evidence="7">
    <location>
        <begin position="205"/>
        <end position="229"/>
    </location>
</feature>
<keyword evidence="4 7" id="KW-1133">Transmembrane helix</keyword>
<dbReference type="InterPro" id="IPR045225">
    <property type="entry name" value="Uracil/uridine/allantoin_perm"/>
</dbReference>
<feature type="transmembrane region" description="Helical" evidence="7">
    <location>
        <begin position="330"/>
        <end position="350"/>
    </location>
</feature>